<organism evidence="1 2">
    <name type="scientific">Pseudomonas abietaniphila</name>
    <dbReference type="NCBI Taxonomy" id="89065"/>
    <lineage>
        <taxon>Bacteria</taxon>
        <taxon>Pseudomonadati</taxon>
        <taxon>Pseudomonadota</taxon>
        <taxon>Gammaproteobacteria</taxon>
        <taxon>Pseudomonadales</taxon>
        <taxon>Pseudomonadaceae</taxon>
        <taxon>Pseudomonas</taxon>
    </lineage>
</organism>
<reference evidence="2" key="1">
    <citation type="submission" date="2016-10" db="EMBL/GenBank/DDBJ databases">
        <authorList>
            <person name="Varghese N."/>
            <person name="Submissions S."/>
        </authorList>
    </citation>
    <scope>NUCLEOTIDE SEQUENCE [LARGE SCALE GENOMIC DNA]</scope>
    <source>
        <strain evidence="2">ATCC 700689</strain>
    </source>
</reference>
<dbReference type="InterPro" id="IPR006175">
    <property type="entry name" value="YjgF/YER057c/UK114"/>
</dbReference>
<dbReference type="RefSeq" id="WP_074751088.1">
    <property type="nucleotide sequence ID" value="NZ_FNCO01000002.1"/>
</dbReference>
<sequence length="126" mass="13400">MATQDLTFLPDPDADSISSDVATFGGVMVSTQVPTRADGSLELGDITAQSECTLQALKVALERAGSSMDRVMHLTIYLTDMADRAAFNDVYKRFFAKPWPVRAAVGVAALAVEGMRVEVTAMAAKG</sequence>
<proteinExistence type="predicted"/>
<name>A0A1G7VNC7_9PSED</name>
<dbReference type="SUPFAM" id="SSF55298">
    <property type="entry name" value="YjgF-like"/>
    <property type="match status" value="1"/>
</dbReference>
<evidence type="ECO:0000313" key="1">
    <source>
        <dbReference type="EMBL" id="SDG61234.1"/>
    </source>
</evidence>
<dbReference type="PANTHER" id="PTHR11803">
    <property type="entry name" value="2-IMINOBUTANOATE/2-IMINOPROPANOATE DEAMINASE RIDA"/>
    <property type="match status" value="1"/>
</dbReference>
<gene>
    <name evidence="1" type="ORF">SAMN05216605_102559</name>
</gene>
<dbReference type="Pfam" id="PF01042">
    <property type="entry name" value="Ribonuc_L-PSP"/>
    <property type="match status" value="1"/>
</dbReference>
<dbReference type="Gene3D" id="3.30.1330.40">
    <property type="entry name" value="RutC-like"/>
    <property type="match status" value="1"/>
</dbReference>
<dbReference type="STRING" id="89065.SAMN05216605_102559"/>
<dbReference type="Proteomes" id="UP000182894">
    <property type="component" value="Unassembled WGS sequence"/>
</dbReference>
<dbReference type="GO" id="GO:0005829">
    <property type="term" value="C:cytosol"/>
    <property type="evidence" value="ECO:0007669"/>
    <property type="project" value="TreeGrafter"/>
</dbReference>
<dbReference type="EMBL" id="FNCO01000002">
    <property type="protein sequence ID" value="SDG61234.1"/>
    <property type="molecule type" value="Genomic_DNA"/>
</dbReference>
<dbReference type="AlphaFoldDB" id="A0A1G7VNC7"/>
<dbReference type="PANTHER" id="PTHR11803:SF39">
    <property type="entry name" value="2-IMINOBUTANOATE_2-IMINOPROPANOATE DEAMINASE"/>
    <property type="match status" value="1"/>
</dbReference>
<dbReference type="OrthoDB" id="9803101at2"/>
<protein>
    <submittedName>
        <fullName evidence="1">Enamine deaminase RidA, house cleaning of reactive enamine intermediates, YjgF/YER057c/UK114 family</fullName>
    </submittedName>
</protein>
<dbReference type="CDD" id="cd00448">
    <property type="entry name" value="YjgF_YER057c_UK114_family"/>
    <property type="match status" value="1"/>
</dbReference>
<dbReference type="InterPro" id="IPR035959">
    <property type="entry name" value="RutC-like_sf"/>
</dbReference>
<evidence type="ECO:0000313" key="2">
    <source>
        <dbReference type="Proteomes" id="UP000182894"/>
    </source>
</evidence>
<keyword evidence="2" id="KW-1185">Reference proteome</keyword>
<dbReference type="GO" id="GO:0019239">
    <property type="term" value="F:deaminase activity"/>
    <property type="evidence" value="ECO:0007669"/>
    <property type="project" value="TreeGrafter"/>
</dbReference>
<accession>A0A1G7VNC7</accession>